<evidence type="ECO:0000313" key="1">
    <source>
        <dbReference type="EMBL" id="MYN45220.1"/>
    </source>
</evidence>
<name>A0A845HVR4_9BURK</name>
<dbReference type="Proteomes" id="UP000444316">
    <property type="component" value="Unassembled WGS sequence"/>
</dbReference>
<comment type="caution">
    <text evidence="1">The sequence shown here is derived from an EMBL/GenBank/DDBJ whole genome shotgun (WGS) entry which is preliminary data.</text>
</comment>
<accession>A0A845HVR4</accession>
<protein>
    <submittedName>
        <fullName evidence="1">Uncharacterized protein</fullName>
    </submittedName>
</protein>
<keyword evidence="2" id="KW-1185">Reference proteome</keyword>
<dbReference type="EMBL" id="WWCL01000002">
    <property type="protein sequence ID" value="MYN45220.1"/>
    <property type="molecule type" value="Genomic_DNA"/>
</dbReference>
<sequence>MTRLILRCTGGFTGPAGAQTRSVDLTLLAPAQAHRLAQLLDACQFFNLPEQLRKIAPQSGDFLYDLHVDKDGWQHDVHYHLDAAPIALRQLTEQLNHYPPD</sequence>
<dbReference type="RefSeq" id="WP_161034890.1">
    <property type="nucleotide sequence ID" value="NZ_WWCL01000002.1"/>
</dbReference>
<organism evidence="1 2">
    <name type="scientific">Duganella fentianensis</name>
    <dbReference type="NCBI Taxonomy" id="2692177"/>
    <lineage>
        <taxon>Bacteria</taxon>
        <taxon>Pseudomonadati</taxon>
        <taxon>Pseudomonadota</taxon>
        <taxon>Betaproteobacteria</taxon>
        <taxon>Burkholderiales</taxon>
        <taxon>Oxalobacteraceae</taxon>
        <taxon>Telluria group</taxon>
        <taxon>Duganella</taxon>
    </lineage>
</organism>
<dbReference type="AlphaFoldDB" id="A0A845HVR4"/>
<proteinExistence type="predicted"/>
<reference evidence="1" key="1">
    <citation type="submission" date="2019-12" db="EMBL/GenBank/DDBJ databases">
        <title>Novel species isolated from a subtropical stream in China.</title>
        <authorList>
            <person name="Lu H."/>
        </authorList>
    </citation>
    <scope>NUCLEOTIDE SEQUENCE [LARGE SCALE GENOMIC DNA]</scope>
    <source>
        <strain evidence="1">FT93W</strain>
    </source>
</reference>
<gene>
    <name evidence="1" type="ORF">GTP23_09115</name>
</gene>
<dbReference type="InterPro" id="IPR049457">
    <property type="entry name" value="Emfourin"/>
</dbReference>
<evidence type="ECO:0000313" key="2">
    <source>
        <dbReference type="Proteomes" id="UP000444316"/>
    </source>
</evidence>
<dbReference type="Pfam" id="PF20242">
    <property type="entry name" value="Emfourin"/>
    <property type="match status" value="1"/>
</dbReference>